<dbReference type="EMBL" id="JACHHD010000018">
    <property type="protein sequence ID" value="MBB5185568.1"/>
    <property type="molecule type" value="Genomic_DNA"/>
</dbReference>
<proteinExistence type="predicted"/>
<sequence>MKKRNRVIVCCLLVFGMSSILPVYAQDYSDSGYWVQKCSQPQSSQADVQACQGFQTYQQQRYEELQANIEQYSNDIASLQADTEKMEELAKTQKELQETLEGQIQEKEEALQTIQEQIKKLDTEIQKKQAEIDAWNEQIVSRMKEEQSNTGTNMVVDLIMGASDLNDMLRRITGLERITEDDQDQIEQLKELKEELDLQKSEQVRLEEDTQAQQDQLESQRQQAKQLEESYNQLAAQYQQKMAELQAAKQAAFKDIESLRSNMISVSYSGTLTNVSGFAAPISGGRISAGTWAYPGGGLHLGMDYAVPIGTPVKAPANGVILYAANPAPSNGGYLGNWSGYPFGGGNTFEMICMVNGTTYAISFAHLSREGFAVSAGQSVVQGQTLALTGNSGNSSGPHCHIEVYNLGTMSLEEAISRFSSSADFAWGTGWNSTATACENGHGTPCRERPERFFG</sequence>
<evidence type="ECO:0000256" key="1">
    <source>
        <dbReference type="ARBA" id="ARBA00022729"/>
    </source>
</evidence>
<organism evidence="7 8">
    <name type="scientific">Faecalicoccus acidiformans</name>
    <dbReference type="NCBI Taxonomy" id="915173"/>
    <lineage>
        <taxon>Bacteria</taxon>
        <taxon>Bacillati</taxon>
        <taxon>Bacillota</taxon>
        <taxon>Erysipelotrichia</taxon>
        <taxon>Erysipelotrichales</taxon>
        <taxon>Erysipelotrichaceae</taxon>
        <taxon>Faecalicoccus</taxon>
    </lineage>
</organism>
<dbReference type="CDD" id="cd12797">
    <property type="entry name" value="M23_peptidase"/>
    <property type="match status" value="1"/>
</dbReference>
<dbReference type="SUPFAM" id="SSF51261">
    <property type="entry name" value="Duplicated hybrid motif"/>
    <property type="match status" value="1"/>
</dbReference>
<dbReference type="GO" id="GO:0004222">
    <property type="term" value="F:metalloendopeptidase activity"/>
    <property type="evidence" value="ECO:0007669"/>
    <property type="project" value="TreeGrafter"/>
</dbReference>
<dbReference type="Gene3D" id="6.10.250.3150">
    <property type="match status" value="1"/>
</dbReference>
<evidence type="ECO:0000256" key="3">
    <source>
        <dbReference type="SAM" id="MobiDB-lite"/>
    </source>
</evidence>
<dbReference type="Gene3D" id="2.70.70.10">
    <property type="entry name" value="Glucose Permease (Domain IIA)"/>
    <property type="match status" value="1"/>
</dbReference>
<keyword evidence="7" id="KW-0378">Hydrolase</keyword>
<reference evidence="7 8" key="1">
    <citation type="submission" date="2020-08" db="EMBL/GenBank/DDBJ databases">
        <title>Genomic Encyclopedia of Type Strains, Phase IV (KMG-IV): sequencing the most valuable type-strain genomes for metagenomic binning, comparative biology and taxonomic classification.</title>
        <authorList>
            <person name="Goeker M."/>
        </authorList>
    </citation>
    <scope>NUCLEOTIDE SEQUENCE [LARGE SCALE GENOMIC DNA]</scope>
    <source>
        <strain evidence="7 8">DSM 26963</strain>
    </source>
</reference>
<evidence type="ECO:0000256" key="4">
    <source>
        <dbReference type="SAM" id="SignalP"/>
    </source>
</evidence>
<dbReference type="Pfam" id="PF24568">
    <property type="entry name" value="CC_PcsB"/>
    <property type="match status" value="1"/>
</dbReference>
<comment type="caution">
    <text evidence="7">The sequence shown here is derived from an EMBL/GenBank/DDBJ whole genome shotgun (WGS) entry which is preliminary data.</text>
</comment>
<dbReference type="InterPro" id="IPR057309">
    <property type="entry name" value="PcsB_CC"/>
</dbReference>
<evidence type="ECO:0000313" key="7">
    <source>
        <dbReference type="EMBL" id="MBB5185568.1"/>
    </source>
</evidence>
<dbReference type="PANTHER" id="PTHR21666:SF270">
    <property type="entry name" value="MUREIN HYDROLASE ACTIVATOR ENVC"/>
    <property type="match status" value="1"/>
</dbReference>
<feature type="domain" description="Peptidoglycan hydrolase PcsB coiled-coil" evidence="6">
    <location>
        <begin position="125"/>
        <end position="196"/>
    </location>
</feature>
<keyword evidence="1 4" id="KW-0732">Signal</keyword>
<feature type="chain" id="PRO_5030955098" evidence="4">
    <location>
        <begin position="26"/>
        <end position="455"/>
    </location>
</feature>
<dbReference type="InterPro" id="IPR011055">
    <property type="entry name" value="Dup_hybrid_motif"/>
</dbReference>
<feature type="region of interest" description="Disordered" evidence="3">
    <location>
        <begin position="203"/>
        <end position="224"/>
    </location>
</feature>
<evidence type="ECO:0000259" key="6">
    <source>
        <dbReference type="Pfam" id="PF24568"/>
    </source>
</evidence>
<accession>A0A7W8D431</accession>
<feature type="compositionally biased region" description="Polar residues" evidence="3">
    <location>
        <begin position="211"/>
        <end position="224"/>
    </location>
</feature>
<feature type="signal peptide" evidence="4">
    <location>
        <begin position="1"/>
        <end position="25"/>
    </location>
</feature>
<dbReference type="Pfam" id="PF01551">
    <property type="entry name" value="Peptidase_M23"/>
    <property type="match status" value="1"/>
</dbReference>
<feature type="coiled-coil region" evidence="2">
    <location>
        <begin position="55"/>
        <end position="138"/>
    </location>
</feature>
<dbReference type="InterPro" id="IPR016047">
    <property type="entry name" value="M23ase_b-sheet_dom"/>
</dbReference>
<evidence type="ECO:0000256" key="2">
    <source>
        <dbReference type="SAM" id="Coils"/>
    </source>
</evidence>
<keyword evidence="2" id="KW-0175">Coiled coil</keyword>
<evidence type="ECO:0000259" key="5">
    <source>
        <dbReference type="Pfam" id="PF01551"/>
    </source>
</evidence>
<name>A0A7W8D431_9FIRM</name>
<dbReference type="PANTHER" id="PTHR21666">
    <property type="entry name" value="PEPTIDASE-RELATED"/>
    <property type="match status" value="1"/>
</dbReference>
<feature type="domain" description="M23ase beta-sheet core" evidence="5">
    <location>
        <begin position="300"/>
        <end position="408"/>
    </location>
</feature>
<dbReference type="Proteomes" id="UP000521313">
    <property type="component" value="Unassembled WGS sequence"/>
</dbReference>
<evidence type="ECO:0000313" key="8">
    <source>
        <dbReference type="Proteomes" id="UP000521313"/>
    </source>
</evidence>
<dbReference type="RefSeq" id="WP_183376645.1">
    <property type="nucleotide sequence ID" value="NZ_JACHHD010000018.1"/>
</dbReference>
<dbReference type="InterPro" id="IPR050570">
    <property type="entry name" value="Cell_wall_metabolism_enzyme"/>
</dbReference>
<protein>
    <submittedName>
        <fullName evidence="7">Murein DD-endopeptidase MepM/ murein hydrolase activator NlpD</fullName>
    </submittedName>
</protein>
<dbReference type="AlphaFoldDB" id="A0A7W8D431"/>
<gene>
    <name evidence="7" type="ORF">HNQ43_001640</name>
</gene>